<dbReference type="GO" id="GO:0003955">
    <property type="term" value="F:NAD(P)H dehydrogenase (quinone) activity"/>
    <property type="evidence" value="ECO:0007669"/>
    <property type="project" value="UniProtKB-EC"/>
</dbReference>
<dbReference type="RefSeq" id="WP_093635297.1">
    <property type="nucleotide sequence ID" value="NZ_CAJNAU010000045.1"/>
</dbReference>
<feature type="domain" description="NADPH-dependent FMN reductase-like" evidence="1">
    <location>
        <begin position="8"/>
        <end position="153"/>
    </location>
</feature>
<dbReference type="OrthoDB" id="9812295at2"/>
<dbReference type="InterPro" id="IPR029039">
    <property type="entry name" value="Flavoprotein-like_sf"/>
</dbReference>
<dbReference type="Gene3D" id="3.40.50.360">
    <property type="match status" value="1"/>
</dbReference>
<reference evidence="3 4" key="1">
    <citation type="submission" date="2016-10" db="EMBL/GenBank/DDBJ databases">
        <authorList>
            <person name="de Groot N.N."/>
        </authorList>
    </citation>
    <scope>NUCLEOTIDE SEQUENCE [LARGE SCALE GENOMIC DNA]</scope>
    <source>
        <strain evidence="3 4">LMG 27731</strain>
    </source>
</reference>
<keyword evidence="5" id="KW-1185">Reference proteome</keyword>
<dbReference type="EMBL" id="FPBH01000009">
    <property type="protein sequence ID" value="SFU09513.1"/>
    <property type="molecule type" value="Genomic_DNA"/>
</dbReference>
<dbReference type="InterPro" id="IPR005025">
    <property type="entry name" value="FMN_Rdtase-like_dom"/>
</dbReference>
<dbReference type="GO" id="GO:0005829">
    <property type="term" value="C:cytosol"/>
    <property type="evidence" value="ECO:0007669"/>
    <property type="project" value="TreeGrafter"/>
</dbReference>
<dbReference type="EMBL" id="CAJNAU010000045">
    <property type="protein sequence ID" value="CAE6790089.1"/>
    <property type="molecule type" value="Genomic_DNA"/>
</dbReference>
<dbReference type="PANTHER" id="PTHR30543">
    <property type="entry name" value="CHROMATE REDUCTASE"/>
    <property type="match status" value="1"/>
</dbReference>
<name>A0A1I7DCP8_9BURK</name>
<dbReference type="Proteomes" id="UP000674425">
    <property type="component" value="Unassembled WGS sequence"/>
</dbReference>
<evidence type="ECO:0000259" key="1">
    <source>
        <dbReference type="Pfam" id="PF03358"/>
    </source>
</evidence>
<sequence length="192" mass="20571">MSDQNPLRLVTLVGSLRRLSFHAAIADSLQTLAPENVQVTRLPSVGLLPHYDADVQAEGFPQTVLELGNAIGEADGVIIVTPEYNYSVPGVLKNALDWLSRLPTAPFAGKPVAIQSASPGIFGGARAQYHLRQSLVFLDSQVLNKPEVMVGGAASKLDVEGKSVTDPQTREIISAQLKSFAAFTMQHKLAIK</sequence>
<dbReference type="EC" id="1.6.5.2" evidence="2"/>
<gene>
    <name evidence="2" type="primary">chrR</name>
    <name evidence="2" type="ORF">R69658_04469</name>
    <name evidence="3" type="ORF">SAMN05192563_1009162</name>
</gene>
<proteinExistence type="predicted"/>
<protein>
    <submittedName>
        <fullName evidence="3">Chromate reductase</fullName>
    </submittedName>
    <submittedName>
        <fullName evidence="2">Quinone reductase</fullName>
        <ecNumber evidence="2">1.6.5.2</ecNumber>
    </submittedName>
</protein>
<organism evidence="3 4">
    <name type="scientific">Paraburkholderia aspalathi</name>
    <dbReference type="NCBI Taxonomy" id="1324617"/>
    <lineage>
        <taxon>Bacteria</taxon>
        <taxon>Pseudomonadati</taxon>
        <taxon>Pseudomonadota</taxon>
        <taxon>Betaproteobacteria</taxon>
        <taxon>Burkholderiales</taxon>
        <taxon>Burkholderiaceae</taxon>
        <taxon>Paraburkholderia</taxon>
    </lineage>
</organism>
<evidence type="ECO:0000313" key="2">
    <source>
        <dbReference type="EMBL" id="CAE6790089.1"/>
    </source>
</evidence>
<evidence type="ECO:0000313" key="3">
    <source>
        <dbReference type="EMBL" id="SFU09513.1"/>
    </source>
</evidence>
<accession>A0A1I7DCP8</accession>
<evidence type="ECO:0000313" key="4">
    <source>
        <dbReference type="Proteomes" id="UP000198844"/>
    </source>
</evidence>
<dbReference type="SUPFAM" id="SSF52218">
    <property type="entry name" value="Flavoproteins"/>
    <property type="match status" value="1"/>
</dbReference>
<dbReference type="GO" id="GO:0010181">
    <property type="term" value="F:FMN binding"/>
    <property type="evidence" value="ECO:0007669"/>
    <property type="project" value="TreeGrafter"/>
</dbReference>
<reference evidence="2 5" key="2">
    <citation type="submission" date="2021-02" db="EMBL/GenBank/DDBJ databases">
        <authorList>
            <person name="Vanwijnsberghe S."/>
        </authorList>
    </citation>
    <scope>NUCLEOTIDE SEQUENCE [LARGE SCALE GENOMIC DNA]</scope>
    <source>
        <strain evidence="2 5">R-69658</strain>
    </source>
</reference>
<dbReference type="InterPro" id="IPR050712">
    <property type="entry name" value="NAD(P)H-dep_reductase"/>
</dbReference>
<dbReference type="PANTHER" id="PTHR30543:SF21">
    <property type="entry name" value="NAD(P)H-DEPENDENT FMN REDUCTASE LOT6"/>
    <property type="match status" value="1"/>
</dbReference>
<dbReference type="Pfam" id="PF03358">
    <property type="entry name" value="FMN_red"/>
    <property type="match status" value="1"/>
</dbReference>
<dbReference type="Proteomes" id="UP000198844">
    <property type="component" value="Unassembled WGS sequence"/>
</dbReference>
<evidence type="ECO:0000313" key="5">
    <source>
        <dbReference type="Proteomes" id="UP000674425"/>
    </source>
</evidence>
<keyword evidence="2" id="KW-0560">Oxidoreductase</keyword>
<dbReference type="AlphaFoldDB" id="A0A1I7DCP8"/>